<keyword evidence="10" id="KW-1185">Reference proteome</keyword>
<comment type="catalytic activity">
    <reaction evidence="6 7">
        <text>diphosphate + H2O = 2 phosphate + H(+)</text>
        <dbReference type="Rhea" id="RHEA:24576"/>
        <dbReference type="ChEBI" id="CHEBI:15377"/>
        <dbReference type="ChEBI" id="CHEBI:15378"/>
        <dbReference type="ChEBI" id="CHEBI:33019"/>
        <dbReference type="ChEBI" id="CHEBI:43474"/>
        <dbReference type="EC" id="3.6.1.1"/>
    </reaction>
</comment>
<dbReference type="CDD" id="cd00412">
    <property type="entry name" value="pyrophosphatase"/>
    <property type="match status" value="1"/>
</dbReference>
<evidence type="ECO:0000256" key="5">
    <source>
        <dbReference type="ARBA" id="ARBA00022842"/>
    </source>
</evidence>
<protein>
    <recommendedName>
        <fullName evidence="7">Inorganic pyrophosphatase</fullName>
        <ecNumber evidence="7">3.6.1.1</ecNumber>
    </recommendedName>
    <alternativeName>
        <fullName evidence="7">Pyrophosphate phospho-hydrolase</fullName>
        <shortName evidence="7">PPase</shortName>
    </alternativeName>
</protein>
<evidence type="ECO:0000313" key="10">
    <source>
        <dbReference type="Proteomes" id="UP000198881"/>
    </source>
</evidence>
<dbReference type="FunFam" id="3.90.80.10:FF:000003">
    <property type="entry name" value="Inorganic pyrophosphatase"/>
    <property type="match status" value="1"/>
</dbReference>
<feature type="binding site" evidence="7">
    <location>
        <position position="85"/>
    </location>
    <ligand>
        <name>Mg(2+)</name>
        <dbReference type="ChEBI" id="CHEBI:18420"/>
        <label>3</label>
    </ligand>
</feature>
<gene>
    <name evidence="7" type="primary">ppa</name>
    <name evidence="9" type="ORF">SAMN04487966_110104</name>
</gene>
<dbReference type="Gene3D" id="3.90.80.10">
    <property type="entry name" value="Inorganic pyrophosphatase"/>
    <property type="match status" value="1"/>
</dbReference>
<dbReference type="PROSITE" id="PS00387">
    <property type="entry name" value="PPASE"/>
    <property type="match status" value="1"/>
</dbReference>
<dbReference type="PANTHER" id="PTHR10286">
    <property type="entry name" value="INORGANIC PYROPHOSPHATASE"/>
    <property type="match status" value="1"/>
</dbReference>
<dbReference type="SUPFAM" id="SSF50324">
    <property type="entry name" value="Inorganic pyrophosphatase"/>
    <property type="match status" value="1"/>
</dbReference>
<keyword evidence="5 7" id="KW-0460">Magnesium</keyword>
<dbReference type="GO" id="GO:0005737">
    <property type="term" value="C:cytoplasm"/>
    <property type="evidence" value="ECO:0007669"/>
    <property type="project" value="UniProtKB-SubCell"/>
</dbReference>
<dbReference type="EC" id="3.6.1.1" evidence="7"/>
<feature type="binding site" evidence="7">
    <location>
        <position position="42"/>
    </location>
    <ligand>
        <name>substrate</name>
    </ligand>
</feature>
<dbReference type="HAMAP" id="MF_00209">
    <property type="entry name" value="Inorganic_PPase"/>
    <property type="match status" value="1"/>
</dbReference>
<feature type="region of interest" description="Disordered" evidence="8">
    <location>
        <begin position="154"/>
        <end position="194"/>
    </location>
</feature>
<feature type="binding site" evidence="7">
    <location>
        <position position="90"/>
    </location>
    <ligand>
        <name>Mg(2+)</name>
        <dbReference type="ChEBI" id="CHEBI:18420"/>
        <label>3</label>
    </ligand>
</feature>
<evidence type="ECO:0000256" key="1">
    <source>
        <dbReference type="ARBA" id="ARBA00001946"/>
    </source>
</evidence>
<evidence type="ECO:0000256" key="2">
    <source>
        <dbReference type="ARBA" id="ARBA00022490"/>
    </source>
</evidence>
<feature type="binding site" evidence="7">
    <location>
        <position position="90"/>
    </location>
    <ligand>
        <name>Mg(2+)</name>
        <dbReference type="ChEBI" id="CHEBI:18420"/>
        <label>1</label>
    </ligand>
</feature>
<dbReference type="EMBL" id="FPCG01000010">
    <property type="protein sequence ID" value="SFV24318.1"/>
    <property type="molecule type" value="Genomic_DNA"/>
</dbReference>
<comment type="cofactor">
    <cofactor evidence="1 7">
        <name>Mg(2+)</name>
        <dbReference type="ChEBI" id="CHEBI:18420"/>
    </cofactor>
</comment>
<keyword evidence="4 7" id="KW-0378">Hydrolase</keyword>
<name>A0A1I7MQY0_9MICC</name>
<feature type="binding site" evidence="7">
    <location>
        <position position="8"/>
    </location>
    <ligand>
        <name>Mg(2+)</name>
        <dbReference type="ChEBI" id="CHEBI:18420"/>
        <label>2</label>
    </ligand>
</feature>
<evidence type="ECO:0000256" key="4">
    <source>
        <dbReference type="ARBA" id="ARBA00022801"/>
    </source>
</evidence>
<proteinExistence type="inferred from homology"/>
<feature type="compositionally biased region" description="Basic and acidic residues" evidence="8">
    <location>
        <begin position="154"/>
        <end position="178"/>
    </location>
</feature>
<evidence type="ECO:0000256" key="6">
    <source>
        <dbReference type="ARBA" id="ARBA00047820"/>
    </source>
</evidence>
<dbReference type="InterPro" id="IPR008162">
    <property type="entry name" value="Pyrophosphatase"/>
</dbReference>
<comment type="subunit">
    <text evidence="7">Homohexamer.</text>
</comment>
<evidence type="ECO:0000256" key="8">
    <source>
        <dbReference type="SAM" id="MobiDB-lite"/>
    </source>
</evidence>
<evidence type="ECO:0000256" key="7">
    <source>
        <dbReference type="HAMAP-Rule" id="MF_00209"/>
    </source>
</evidence>
<sequence length="194" mass="22055">MNHDVTIEIPSGSRVKYEFDHDSGRLRLDRVLFTSMQYPTHYGYFENTLGEDGDPLDAMVWLPDFDLVPGVLVEARPIAVFSMTDDGGGDDKVLCVPSDKRFDHIQGLADVDEWLIKEIEHFFTRYKDLEPGKWVKAEGWKDRDAAEAELEASIKRFDEAGEHTPSDEPQGRDVDTKEAVPATEEVDRNEPQGR</sequence>
<keyword evidence="3 7" id="KW-0479">Metal-binding</keyword>
<organism evidence="9 10">
    <name type="scientific">Micrococcus terreus</name>
    <dbReference type="NCBI Taxonomy" id="574650"/>
    <lineage>
        <taxon>Bacteria</taxon>
        <taxon>Bacillati</taxon>
        <taxon>Actinomycetota</taxon>
        <taxon>Actinomycetes</taxon>
        <taxon>Micrococcales</taxon>
        <taxon>Micrococcaceae</taxon>
        <taxon>Micrococcus</taxon>
    </lineage>
</organism>
<keyword evidence="2 7" id="KW-0963">Cytoplasm</keyword>
<dbReference type="Pfam" id="PF00719">
    <property type="entry name" value="Pyrophosphatase"/>
    <property type="match status" value="1"/>
</dbReference>
<evidence type="ECO:0000313" key="9">
    <source>
        <dbReference type="EMBL" id="SFV24318.1"/>
    </source>
</evidence>
<feature type="binding site" evidence="7">
    <location>
        <position position="57"/>
    </location>
    <ligand>
        <name>Mg(2+)</name>
        <dbReference type="ChEBI" id="CHEBI:18420"/>
        <label>1</label>
    </ligand>
</feature>
<feature type="compositionally biased region" description="Basic and acidic residues" evidence="8">
    <location>
        <begin position="185"/>
        <end position="194"/>
    </location>
</feature>
<dbReference type="InterPro" id="IPR036649">
    <property type="entry name" value="Pyrophosphatase_sf"/>
</dbReference>
<dbReference type="OrthoDB" id="5187599at2"/>
<feature type="binding site" evidence="7">
    <location>
        <position position="30"/>
    </location>
    <ligand>
        <name>substrate</name>
    </ligand>
</feature>
<dbReference type="AlphaFoldDB" id="A0A1I7MQY0"/>
<dbReference type="STRING" id="574650.SAMN04487966_110104"/>
<comment type="function">
    <text evidence="7">Catalyzes the hydrolysis of inorganic pyrophosphate (PPi) forming two phosphate ions.</text>
</comment>
<evidence type="ECO:0000256" key="3">
    <source>
        <dbReference type="ARBA" id="ARBA00022723"/>
    </source>
</evidence>
<dbReference type="RefSeq" id="WP_091698912.1">
    <property type="nucleotide sequence ID" value="NZ_FPCG01000010.1"/>
</dbReference>
<feature type="binding site" evidence="7">
    <location>
        <position position="57"/>
    </location>
    <ligand>
        <name>Mg(2+)</name>
        <dbReference type="ChEBI" id="CHEBI:18420"/>
        <label>2</label>
    </ligand>
</feature>
<feature type="active site" description="Proton acceptor" evidence="7">
    <location>
        <position position="90"/>
    </location>
</feature>
<comment type="subcellular location">
    <subcellularLocation>
        <location evidence="7">Cytoplasm</location>
    </subcellularLocation>
</comment>
<accession>A0A1I7MQY0</accession>
<dbReference type="Proteomes" id="UP000198881">
    <property type="component" value="Unassembled WGS sequence"/>
</dbReference>
<feature type="binding site" evidence="7">
    <location>
        <position position="126"/>
    </location>
    <ligand>
        <name>substrate</name>
    </ligand>
</feature>
<dbReference type="GO" id="GO:0000287">
    <property type="term" value="F:magnesium ion binding"/>
    <property type="evidence" value="ECO:0007669"/>
    <property type="project" value="UniProtKB-UniRule"/>
</dbReference>
<reference evidence="9 10" key="1">
    <citation type="submission" date="2016-10" db="EMBL/GenBank/DDBJ databases">
        <authorList>
            <person name="de Groot N.N."/>
        </authorList>
    </citation>
    <scope>NUCLEOTIDE SEQUENCE [LARGE SCALE GENOMIC DNA]</scope>
    <source>
        <strain evidence="9 10">CGMCC 1.7054</strain>
    </source>
</reference>
<dbReference type="GO" id="GO:0004427">
    <property type="term" value="F:inorganic diphosphate phosphatase activity"/>
    <property type="evidence" value="ECO:0007669"/>
    <property type="project" value="UniProtKB-UniRule"/>
</dbReference>
<dbReference type="GO" id="GO:0006796">
    <property type="term" value="P:phosphate-containing compound metabolic process"/>
    <property type="evidence" value="ECO:0007669"/>
    <property type="project" value="InterPro"/>
</dbReference>
<feature type="binding site" evidence="7">
    <location>
        <position position="16"/>
    </location>
    <ligand>
        <name>substrate</name>
    </ligand>
</feature>
<comment type="similarity">
    <text evidence="7">Belongs to the PPase family.</text>
</comment>
<feature type="binding site" evidence="7">
    <location>
        <position position="52"/>
    </location>
    <ligand>
        <name>Mg(2+)</name>
        <dbReference type="ChEBI" id="CHEBI:18420"/>
        <label>1</label>
    </ligand>
</feature>